<proteinExistence type="predicted"/>
<feature type="compositionally biased region" description="Acidic residues" evidence="1">
    <location>
        <begin position="56"/>
        <end position="72"/>
    </location>
</feature>
<dbReference type="AlphaFoldDB" id="A0A9W6ZH53"/>
<sequence>MAEEGTHDIESPQVEDYMEDGDGSESPGDIASLGGEDERCSPRVEQLEQADGIVEVSEEENDAEEGSEEEITSVDVDR</sequence>
<evidence type="ECO:0000256" key="1">
    <source>
        <dbReference type="SAM" id="MobiDB-lite"/>
    </source>
</evidence>
<organism evidence="2 3">
    <name type="scientific">Triparma retinervis</name>
    <dbReference type="NCBI Taxonomy" id="2557542"/>
    <lineage>
        <taxon>Eukaryota</taxon>
        <taxon>Sar</taxon>
        <taxon>Stramenopiles</taxon>
        <taxon>Ochrophyta</taxon>
        <taxon>Bolidophyceae</taxon>
        <taxon>Parmales</taxon>
        <taxon>Triparmaceae</taxon>
        <taxon>Triparma</taxon>
    </lineage>
</organism>
<evidence type="ECO:0000313" key="2">
    <source>
        <dbReference type="EMBL" id="GMH50469.1"/>
    </source>
</evidence>
<feature type="region of interest" description="Disordered" evidence="1">
    <location>
        <begin position="1"/>
        <end position="78"/>
    </location>
</feature>
<gene>
    <name evidence="2" type="ORF">TrRE_jg4981</name>
</gene>
<protein>
    <submittedName>
        <fullName evidence="2">Uncharacterized protein</fullName>
    </submittedName>
</protein>
<evidence type="ECO:0000313" key="3">
    <source>
        <dbReference type="Proteomes" id="UP001165082"/>
    </source>
</evidence>
<accession>A0A9W6ZH53</accession>
<comment type="caution">
    <text evidence="2">The sequence shown here is derived from an EMBL/GenBank/DDBJ whole genome shotgun (WGS) entry which is preliminary data.</text>
</comment>
<dbReference type="EMBL" id="BRXZ01003235">
    <property type="protein sequence ID" value="GMH50469.1"/>
    <property type="molecule type" value="Genomic_DNA"/>
</dbReference>
<feature type="non-terminal residue" evidence="2">
    <location>
        <position position="78"/>
    </location>
</feature>
<reference evidence="2" key="1">
    <citation type="submission" date="2022-07" db="EMBL/GenBank/DDBJ databases">
        <title>Genome analysis of Parmales, a sister group of diatoms, reveals the evolutionary specialization of diatoms from phago-mixotrophs to photoautotrophs.</title>
        <authorList>
            <person name="Ban H."/>
            <person name="Sato S."/>
            <person name="Yoshikawa S."/>
            <person name="Kazumasa Y."/>
            <person name="Nakamura Y."/>
            <person name="Ichinomiya M."/>
            <person name="Saitoh K."/>
            <person name="Sato N."/>
            <person name="Blanc-Mathieu R."/>
            <person name="Endo H."/>
            <person name="Kuwata A."/>
            <person name="Ogata H."/>
        </authorList>
    </citation>
    <scope>NUCLEOTIDE SEQUENCE</scope>
</reference>
<name>A0A9W6ZH53_9STRA</name>
<keyword evidence="3" id="KW-1185">Reference proteome</keyword>
<dbReference type="Proteomes" id="UP001165082">
    <property type="component" value="Unassembled WGS sequence"/>
</dbReference>
<feature type="compositionally biased region" description="Basic and acidic residues" evidence="1">
    <location>
        <begin position="1"/>
        <end position="10"/>
    </location>
</feature>
<feature type="compositionally biased region" description="Basic and acidic residues" evidence="1">
    <location>
        <begin position="36"/>
        <end position="46"/>
    </location>
</feature>